<accession>A0A9Q1CNR1</accession>
<comment type="caution">
    <text evidence="1">The sequence shown here is derived from an EMBL/GenBank/DDBJ whole genome shotgun (WGS) entry which is preliminary data.</text>
</comment>
<dbReference type="EMBL" id="JAIZAY010000001">
    <property type="protein sequence ID" value="KAJ8049112.1"/>
    <property type="molecule type" value="Genomic_DNA"/>
</dbReference>
<evidence type="ECO:0000313" key="2">
    <source>
        <dbReference type="Proteomes" id="UP001152320"/>
    </source>
</evidence>
<name>A0A9Q1CNR1_HOLLE</name>
<reference evidence="1" key="1">
    <citation type="submission" date="2021-10" db="EMBL/GenBank/DDBJ databases">
        <title>Tropical sea cucumber genome reveals ecological adaptation and Cuvierian tubules defense mechanism.</title>
        <authorList>
            <person name="Chen T."/>
        </authorList>
    </citation>
    <scope>NUCLEOTIDE SEQUENCE</scope>
    <source>
        <strain evidence="1">Nanhai2018</strain>
        <tissue evidence="1">Muscle</tissue>
    </source>
</reference>
<evidence type="ECO:0000313" key="1">
    <source>
        <dbReference type="EMBL" id="KAJ8049112.1"/>
    </source>
</evidence>
<gene>
    <name evidence="1" type="ORF">HOLleu_01705</name>
</gene>
<protein>
    <submittedName>
        <fullName evidence="1">Uncharacterized protein</fullName>
    </submittedName>
</protein>
<sequence length="114" mass="12507">MLTRPLTERLTKSMERLGSHIMKSKLTQSYDKRSVSFSGQPITAVCVPKPRKSSTCASKATLKKGVKLLSTTRQIVSMGQGETQLANEIQTSEDLQALLGNLDQKRMLIPTGIS</sequence>
<proteinExistence type="predicted"/>
<dbReference type="AlphaFoldDB" id="A0A9Q1CNR1"/>
<organism evidence="1 2">
    <name type="scientific">Holothuria leucospilota</name>
    <name type="common">Black long sea cucumber</name>
    <name type="synonym">Mertensiothuria leucospilota</name>
    <dbReference type="NCBI Taxonomy" id="206669"/>
    <lineage>
        <taxon>Eukaryota</taxon>
        <taxon>Metazoa</taxon>
        <taxon>Echinodermata</taxon>
        <taxon>Eleutherozoa</taxon>
        <taxon>Echinozoa</taxon>
        <taxon>Holothuroidea</taxon>
        <taxon>Aspidochirotacea</taxon>
        <taxon>Aspidochirotida</taxon>
        <taxon>Holothuriidae</taxon>
        <taxon>Holothuria</taxon>
    </lineage>
</organism>
<dbReference type="Proteomes" id="UP001152320">
    <property type="component" value="Chromosome 1"/>
</dbReference>
<keyword evidence="2" id="KW-1185">Reference proteome</keyword>